<dbReference type="SUPFAM" id="SSF48371">
    <property type="entry name" value="ARM repeat"/>
    <property type="match status" value="1"/>
</dbReference>
<reference evidence="10 11" key="1">
    <citation type="submission" date="2024-09" db="EMBL/GenBank/DDBJ databases">
        <title>Chromosome-scale assembly of Riccia fluitans.</title>
        <authorList>
            <person name="Paukszto L."/>
            <person name="Sawicki J."/>
            <person name="Karawczyk K."/>
            <person name="Piernik-Szablinska J."/>
            <person name="Szczecinska M."/>
            <person name="Mazdziarz M."/>
        </authorList>
    </citation>
    <scope>NUCLEOTIDE SEQUENCE [LARGE SCALE GENOMIC DNA]</scope>
    <source>
        <strain evidence="10">Rf_01</strain>
        <tissue evidence="10">Aerial parts of the thallus</tissue>
    </source>
</reference>
<dbReference type="Gene3D" id="3.40.50.300">
    <property type="entry name" value="P-loop containing nucleotide triphosphate hydrolases"/>
    <property type="match status" value="1"/>
</dbReference>
<gene>
    <name evidence="10" type="ORF">R1flu_010865</name>
</gene>
<accession>A0ABD1Z743</accession>
<feature type="chain" id="PRO_5044786543" description="Vacuolar protein 8" evidence="8">
    <location>
        <begin position="21"/>
        <end position="1002"/>
    </location>
</feature>
<evidence type="ECO:0000256" key="2">
    <source>
        <dbReference type="ARBA" id="ARBA00005462"/>
    </source>
</evidence>
<dbReference type="InterPro" id="IPR016024">
    <property type="entry name" value="ARM-type_fold"/>
</dbReference>
<evidence type="ECO:0000256" key="1">
    <source>
        <dbReference type="ARBA" id="ARBA00004592"/>
    </source>
</evidence>
<dbReference type="SUPFAM" id="SSF52540">
    <property type="entry name" value="P-loop containing nucleoside triphosphate hydrolases"/>
    <property type="match status" value="1"/>
</dbReference>
<dbReference type="AlphaFoldDB" id="A0ABD1Z743"/>
<keyword evidence="6" id="KW-0449">Lipoprotein</keyword>
<dbReference type="Proteomes" id="UP001605036">
    <property type="component" value="Unassembled WGS sequence"/>
</dbReference>
<keyword evidence="3" id="KW-0926">Vacuole</keyword>
<comment type="subcellular location">
    <subcellularLocation>
        <location evidence="1">Vacuole membrane</location>
        <topology evidence="1">Lipid-anchor</topology>
    </subcellularLocation>
</comment>
<dbReference type="InterPro" id="IPR027417">
    <property type="entry name" value="P-loop_NTPase"/>
</dbReference>
<evidence type="ECO:0000256" key="6">
    <source>
        <dbReference type="ARBA" id="ARBA00023288"/>
    </source>
</evidence>
<dbReference type="InterPro" id="IPR002182">
    <property type="entry name" value="NB-ARC"/>
</dbReference>
<dbReference type="InterPro" id="IPR011989">
    <property type="entry name" value="ARM-like"/>
</dbReference>
<evidence type="ECO:0000256" key="8">
    <source>
        <dbReference type="SAM" id="SignalP"/>
    </source>
</evidence>
<dbReference type="Gene3D" id="1.25.10.10">
    <property type="entry name" value="Leucine-rich Repeat Variant"/>
    <property type="match status" value="2"/>
</dbReference>
<keyword evidence="5" id="KW-0472">Membrane</keyword>
<keyword evidence="11" id="KW-1185">Reference proteome</keyword>
<evidence type="ECO:0000256" key="4">
    <source>
        <dbReference type="ARBA" id="ARBA00022737"/>
    </source>
</evidence>
<comment type="caution">
    <text evidence="10">The sequence shown here is derived from an EMBL/GenBank/DDBJ whole genome shotgun (WGS) entry which is preliminary data.</text>
</comment>
<evidence type="ECO:0000313" key="10">
    <source>
        <dbReference type="EMBL" id="KAL2643278.1"/>
    </source>
</evidence>
<dbReference type="PANTHER" id="PTHR47249:SF1">
    <property type="entry name" value="VACUOLAR PROTEIN 8"/>
    <property type="match status" value="1"/>
</dbReference>
<evidence type="ECO:0000256" key="7">
    <source>
        <dbReference type="ARBA" id="ARBA00026209"/>
    </source>
</evidence>
<dbReference type="EMBL" id="JBHFFA010000002">
    <property type="protein sequence ID" value="KAL2643278.1"/>
    <property type="molecule type" value="Genomic_DNA"/>
</dbReference>
<feature type="domain" description="NB-ARC" evidence="9">
    <location>
        <begin position="168"/>
        <end position="304"/>
    </location>
</feature>
<dbReference type="PANTHER" id="PTHR47249">
    <property type="entry name" value="VACUOLAR PROTEIN 8"/>
    <property type="match status" value="1"/>
</dbReference>
<sequence length="1002" mass="113070">MSLLADAILISGSIIKTALAIQELGKEWYKPCHEWEDFIRKLGKLQIEHEVWKSQIHCYGMISDGGMVERLERSRALLQLEERKLRELQSKIWSRCWFPHSAMFPPKLAQIMQTVLEDYADIPDTLSRLSNAANVLYNTSSMRLPSTGYRYVPLTKTETELYHALEMNHPCPLVTVLHGGPGRGKSSLVRQVALKYLDAISQSSVGAVITAKFHEIVVLECGPKAEILEKQLELFHKLGGLGTSAREGEGKLTVSISQLLRIVLKDLAILIILDDVWDSEFLRSFVVLGGDRARFLVTTRVGSLWRHASTIKIQDIDLFDARRILASHVGLEDNQIPHHLQDIADSMIAQTDRNPLALASMATAISTRRRTDRKEWKASATELFMSMEATQNQISNLTMMMHPRSFWATMRLSLKSLSEGALELLLLTSMFEGPSIPEEVVQIVYSHYKQTNKGAIMFHRWRNELEDNGSMLKTTMYDLLPNSSGASDVMRTNWSLHVLHKGFVVVEMEEEIRSSFDFMLRMSDSLENDHERLVFLLCALYLDEEYAQRALRKLGYNESILRNKARRTAIEPLLYLLQDTEEECEHWPFIRQVVVKYICNGELDTGGFYGLLNERTKPHSALLACSVLESIALIEDKCLITEGRSTSIMAPLVRILEDGDVDIQERALRALVSFSVQPQNKMLLLGFPGCVKQMVKLLTDYDYPIIQQLTARALANLASNGMDSEHGNLILLESPSCVADLRRLLSDDDYPAVQAHAARALANLVWNNIEIQKRYFKLLGCIADLVRILCKDDCPAVQEEAARVLGTLAWNNPKNGKLITSLSTGCIPQLAKLLCRDDHPFVQFTAVWALLNLIQNNVENQQSVLDSPGSVRALVKILCKNEATTIQFEENPSTVHHAAQQAAACILVTLAWNNVQMRKILLKSPECMKALANILQGLDEWKLPVSNRDNLAWNNVDHQDTISERQLMSLRQLSQIVSEDNHLGLGFQPMKHGLWTLPPKGI</sequence>
<dbReference type="SMART" id="SM00185">
    <property type="entry name" value="ARM"/>
    <property type="match status" value="6"/>
</dbReference>
<keyword evidence="8" id="KW-0732">Signal</keyword>
<proteinExistence type="inferred from homology"/>
<dbReference type="Pfam" id="PF00931">
    <property type="entry name" value="NB-ARC"/>
    <property type="match status" value="1"/>
</dbReference>
<keyword evidence="4" id="KW-0677">Repeat</keyword>
<comment type="similarity">
    <text evidence="2">Belongs to the beta-catenin family.</text>
</comment>
<dbReference type="InterPro" id="IPR045156">
    <property type="entry name" value="Vac8"/>
</dbReference>
<protein>
    <recommendedName>
        <fullName evidence="7">Vacuolar protein 8</fullName>
    </recommendedName>
</protein>
<name>A0ABD1Z743_9MARC</name>
<evidence type="ECO:0000256" key="5">
    <source>
        <dbReference type="ARBA" id="ARBA00023136"/>
    </source>
</evidence>
<evidence type="ECO:0000256" key="3">
    <source>
        <dbReference type="ARBA" id="ARBA00022554"/>
    </source>
</evidence>
<feature type="signal peptide" evidence="8">
    <location>
        <begin position="1"/>
        <end position="20"/>
    </location>
</feature>
<dbReference type="GO" id="GO:0005774">
    <property type="term" value="C:vacuolar membrane"/>
    <property type="evidence" value="ECO:0007669"/>
    <property type="project" value="UniProtKB-SubCell"/>
</dbReference>
<organism evidence="10 11">
    <name type="scientific">Riccia fluitans</name>
    <dbReference type="NCBI Taxonomy" id="41844"/>
    <lineage>
        <taxon>Eukaryota</taxon>
        <taxon>Viridiplantae</taxon>
        <taxon>Streptophyta</taxon>
        <taxon>Embryophyta</taxon>
        <taxon>Marchantiophyta</taxon>
        <taxon>Marchantiopsida</taxon>
        <taxon>Marchantiidae</taxon>
        <taxon>Marchantiales</taxon>
        <taxon>Ricciaceae</taxon>
        <taxon>Riccia</taxon>
    </lineage>
</organism>
<evidence type="ECO:0000313" key="11">
    <source>
        <dbReference type="Proteomes" id="UP001605036"/>
    </source>
</evidence>
<dbReference type="InterPro" id="IPR000225">
    <property type="entry name" value="Armadillo"/>
</dbReference>
<evidence type="ECO:0000259" key="9">
    <source>
        <dbReference type="Pfam" id="PF00931"/>
    </source>
</evidence>